<reference evidence="1" key="1">
    <citation type="submission" date="2020-05" db="EMBL/GenBank/DDBJ databases">
        <title>Large-scale comparative analyses of tick genomes elucidate their genetic diversity and vector capacities.</title>
        <authorList>
            <person name="Jia N."/>
            <person name="Wang J."/>
            <person name="Shi W."/>
            <person name="Du L."/>
            <person name="Sun Y."/>
            <person name="Zhan W."/>
            <person name="Jiang J."/>
            <person name="Wang Q."/>
            <person name="Zhang B."/>
            <person name="Ji P."/>
            <person name="Sakyi L.B."/>
            <person name="Cui X."/>
            <person name="Yuan T."/>
            <person name="Jiang B."/>
            <person name="Yang W."/>
            <person name="Lam T.T.-Y."/>
            <person name="Chang Q."/>
            <person name="Ding S."/>
            <person name="Wang X."/>
            <person name="Zhu J."/>
            <person name="Ruan X."/>
            <person name="Zhao L."/>
            <person name="Wei J."/>
            <person name="Que T."/>
            <person name="Du C."/>
            <person name="Cheng J."/>
            <person name="Dai P."/>
            <person name="Han X."/>
            <person name="Huang E."/>
            <person name="Gao Y."/>
            <person name="Liu J."/>
            <person name="Shao H."/>
            <person name="Ye R."/>
            <person name="Li L."/>
            <person name="Wei W."/>
            <person name="Wang X."/>
            <person name="Wang C."/>
            <person name="Yang T."/>
            <person name="Huo Q."/>
            <person name="Li W."/>
            <person name="Guo W."/>
            <person name="Chen H."/>
            <person name="Zhou L."/>
            <person name="Ni X."/>
            <person name="Tian J."/>
            <person name="Zhou Y."/>
            <person name="Sheng Y."/>
            <person name="Liu T."/>
            <person name="Pan Y."/>
            <person name="Xia L."/>
            <person name="Li J."/>
            <person name="Zhao F."/>
            <person name="Cao W."/>
        </authorList>
    </citation>
    <scope>NUCLEOTIDE SEQUENCE</scope>
    <source>
        <strain evidence="1">Dsil-2018</strain>
    </source>
</reference>
<sequence>MPAERRLAALSFQKSESCRERRGSLVSDKIFASAQRMAESRGVCFRSGATAQVVGMLTSCIWSLFWLIVLVYLAYTVAFVCAFWYITLVTFVPCVPALKRVTDGLHKGVRVPYVCSENFLHGRNINDGIDAIFS</sequence>
<name>A0ACB8DDY3_DERSI</name>
<gene>
    <name evidence="1" type="ORF">HPB49_014486</name>
</gene>
<accession>A0ACB8DDY3</accession>
<evidence type="ECO:0000313" key="1">
    <source>
        <dbReference type="EMBL" id="KAH7966208.1"/>
    </source>
</evidence>
<dbReference type="Proteomes" id="UP000821865">
    <property type="component" value="Chromosome 2"/>
</dbReference>
<organism evidence="1 2">
    <name type="scientific">Dermacentor silvarum</name>
    <name type="common">Tick</name>
    <dbReference type="NCBI Taxonomy" id="543639"/>
    <lineage>
        <taxon>Eukaryota</taxon>
        <taxon>Metazoa</taxon>
        <taxon>Ecdysozoa</taxon>
        <taxon>Arthropoda</taxon>
        <taxon>Chelicerata</taxon>
        <taxon>Arachnida</taxon>
        <taxon>Acari</taxon>
        <taxon>Parasitiformes</taxon>
        <taxon>Ixodida</taxon>
        <taxon>Ixodoidea</taxon>
        <taxon>Ixodidae</taxon>
        <taxon>Rhipicephalinae</taxon>
        <taxon>Dermacentor</taxon>
    </lineage>
</organism>
<keyword evidence="2" id="KW-1185">Reference proteome</keyword>
<protein>
    <submittedName>
        <fullName evidence="1">Uncharacterized protein</fullName>
    </submittedName>
</protein>
<evidence type="ECO:0000313" key="2">
    <source>
        <dbReference type="Proteomes" id="UP000821865"/>
    </source>
</evidence>
<dbReference type="EMBL" id="CM023471">
    <property type="protein sequence ID" value="KAH7966208.1"/>
    <property type="molecule type" value="Genomic_DNA"/>
</dbReference>
<proteinExistence type="predicted"/>
<comment type="caution">
    <text evidence="1">The sequence shown here is derived from an EMBL/GenBank/DDBJ whole genome shotgun (WGS) entry which is preliminary data.</text>
</comment>